<dbReference type="AlphaFoldDB" id="A0A8D8CBF4"/>
<accession>A0A8D8CBF4</accession>
<evidence type="ECO:0000313" key="1">
    <source>
        <dbReference type="EMBL" id="CAG6487341.1"/>
    </source>
</evidence>
<name>A0A8D8CBF4_CULPI</name>
<sequence>MAIDHNPMDWCTSDHWSTFRFLLSCANYNNTWTSYWGPDIICGYGVTELMPAAAATRTSAGPSNVPAKSGTAVRAIVQCYQNLKCVLKSVSPSSNSSSSGTGNFFYILPCQPQHPMDGRPVRLQPLEGDNQRR</sequence>
<proteinExistence type="predicted"/>
<protein>
    <submittedName>
        <fullName evidence="1">(northern house mosquito) hypothetical protein</fullName>
    </submittedName>
</protein>
<reference evidence="1" key="1">
    <citation type="submission" date="2021-05" db="EMBL/GenBank/DDBJ databases">
        <authorList>
            <person name="Alioto T."/>
            <person name="Alioto T."/>
            <person name="Gomez Garrido J."/>
        </authorList>
    </citation>
    <scope>NUCLEOTIDE SEQUENCE</scope>
</reference>
<organism evidence="1">
    <name type="scientific">Culex pipiens</name>
    <name type="common">House mosquito</name>
    <dbReference type="NCBI Taxonomy" id="7175"/>
    <lineage>
        <taxon>Eukaryota</taxon>
        <taxon>Metazoa</taxon>
        <taxon>Ecdysozoa</taxon>
        <taxon>Arthropoda</taxon>
        <taxon>Hexapoda</taxon>
        <taxon>Insecta</taxon>
        <taxon>Pterygota</taxon>
        <taxon>Neoptera</taxon>
        <taxon>Endopterygota</taxon>
        <taxon>Diptera</taxon>
        <taxon>Nematocera</taxon>
        <taxon>Culicoidea</taxon>
        <taxon>Culicidae</taxon>
        <taxon>Culicinae</taxon>
        <taxon>Culicini</taxon>
        <taxon>Culex</taxon>
        <taxon>Culex</taxon>
    </lineage>
</organism>
<dbReference type="EMBL" id="HBUE01106573">
    <property type="protein sequence ID" value="CAG6487341.1"/>
    <property type="molecule type" value="Transcribed_RNA"/>
</dbReference>
<dbReference type="EMBL" id="HBUE01106572">
    <property type="protein sequence ID" value="CAG6487339.1"/>
    <property type="molecule type" value="Transcribed_RNA"/>
</dbReference>